<dbReference type="SUPFAM" id="SSF53335">
    <property type="entry name" value="S-adenosyl-L-methionine-dependent methyltransferases"/>
    <property type="match status" value="1"/>
</dbReference>
<dbReference type="InterPro" id="IPR013216">
    <property type="entry name" value="Methyltransf_11"/>
</dbReference>
<dbReference type="Pfam" id="PF08241">
    <property type="entry name" value="Methyltransf_11"/>
    <property type="match status" value="1"/>
</dbReference>
<protein>
    <recommendedName>
        <fullName evidence="1">Methyltransferase type 11 domain-containing protein</fullName>
    </recommendedName>
</protein>
<dbReference type="AlphaFoldDB" id="A0A1G2L1W5"/>
<comment type="caution">
    <text evidence="2">The sequence shown here is derived from an EMBL/GenBank/DDBJ whole genome shotgun (WGS) entry which is preliminary data.</text>
</comment>
<dbReference type="Gene3D" id="3.40.50.150">
    <property type="entry name" value="Vaccinia Virus protein VP39"/>
    <property type="match status" value="1"/>
</dbReference>
<evidence type="ECO:0000259" key="1">
    <source>
        <dbReference type="Pfam" id="PF08241"/>
    </source>
</evidence>
<gene>
    <name evidence="2" type="ORF">A2934_01765</name>
</gene>
<sequence length="217" mass="24695">MAETFNPWKEFPPSGRGLDEYLKFLELTRDDLAGKKILDIGSGLNQCAEDIKKERLRADVVPFDYFYSLPQHARENLYKNRYDEKDFVKVKEALGRVGGSGLTGELVAGRAEKLPFRDESFDMVICFFSMPLYAESREQAGAFMREVERVLKKGGTARIYPSRYGGKGDIPSTRIEREYADALEHSSVREIRDRDKFKVTIIEKNKEKGNAGGAEGY</sequence>
<dbReference type="EMBL" id="MHQO01000046">
    <property type="protein sequence ID" value="OHA05678.1"/>
    <property type="molecule type" value="Genomic_DNA"/>
</dbReference>
<dbReference type="GO" id="GO:0008757">
    <property type="term" value="F:S-adenosylmethionine-dependent methyltransferase activity"/>
    <property type="evidence" value="ECO:0007669"/>
    <property type="project" value="InterPro"/>
</dbReference>
<accession>A0A1G2L1W5</accession>
<feature type="domain" description="Methyltransferase type 11" evidence="1">
    <location>
        <begin position="38"/>
        <end position="157"/>
    </location>
</feature>
<proteinExistence type="predicted"/>
<dbReference type="Proteomes" id="UP000177982">
    <property type="component" value="Unassembled WGS sequence"/>
</dbReference>
<name>A0A1G2L1W5_9BACT</name>
<evidence type="ECO:0000313" key="2">
    <source>
        <dbReference type="EMBL" id="OHA05678.1"/>
    </source>
</evidence>
<dbReference type="InterPro" id="IPR029063">
    <property type="entry name" value="SAM-dependent_MTases_sf"/>
</dbReference>
<evidence type="ECO:0000313" key="3">
    <source>
        <dbReference type="Proteomes" id="UP000177982"/>
    </source>
</evidence>
<dbReference type="CDD" id="cd02440">
    <property type="entry name" value="AdoMet_MTases"/>
    <property type="match status" value="1"/>
</dbReference>
<reference evidence="2 3" key="1">
    <citation type="journal article" date="2016" name="Nat. Commun.">
        <title>Thousands of microbial genomes shed light on interconnected biogeochemical processes in an aquifer system.</title>
        <authorList>
            <person name="Anantharaman K."/>
            <person name="Brown C.T."/>
            <person name="Hug L.A."/>
            <person name="Sharon I."/>
            <person name="Castelle C.J."/>
            <person name="Probst A.J."/>
            <person name="Thomas B.C."/>
            <person name="Singh A."/>
            <person name="Wilkins M.J."/>
            <person name="Karaoz U."/>
            <person name="Brodie E.L."/>
            <person name="Williams K.H."/>
            <person name="Hubbard S.S."/>
            <person name="Banfield J.F."/>
        </authorList>
    </citation>
    <scope>NUCLEOTIDE SEQUENCE [LARGE SCALE GENOMIC DNA]</scope>
</reference>
<organism evidence="2 3">
    <name type="scientific">Candidatus Sungbacteria bacterium RIFCSPLOWO2_01_FULL_47_10</name>
    <dbReference type="NCBI Taxonomy" id="1802276"/>
    <lineage>
        <taxon>Bacteria</taxon>
        <taxon>Candidatus Sungiibacteriota</taxon>
    </lineage>
</organism>